<organism evidence="2 3">
    <name type="scientific">Flavobacterium rhizosphaerae</name>
    <dbReference type="NCBI Taxonomy" id="3163298"/>
    <lineage>
        <taxon>Bacteria</taxon>
        <taxon>Pseudomonadati</taxon>
        <taxon>Bacteroidota</taxon>
        <taxon>Flavobacteriia</taxon>
        <taxon>Flavobacteriales</taxon>
        <taxon>Flavobacteriaceae</taxon>
        <taxon>Flavobacterium</taxon>
    </lineage>
</organism>
<feature type="transmembrane region" description="Helical" evidence="1">
    <location>
        <begin position="56"/>
        <end position="75"/>
    </location>
</feature>
<evidence type="ECO:0000313" key="2">
    <source>
        <dbReference type="EMBL" id="MFL9843357.1"/>
    </source>
</evidence>
<name>A0ABW8YTQ1_9FLAO</name>
<protein>
    <recommendedName>
        <fullName evidence="4">Hemolysin III</fullName>
    </recommendedName>
</protein>
<sequence>MPIYQSPPDGGILYAETNLEHFFPEPLNMITSFLFLGVALYWTFKLWGKGKEHTFLSVALVLLYVGGIGGTIYHGLRRWNIFIMMDWLPIMLLCVAAGVYFIWRLTRWYYAVVLVLFYACFMFIGRTYIANATNVHLFININYAVLAAIVLVPVVAYLIKTRFKNGMWVGFALLAFIFALTFRVSDMWGWLQWGTHFLWHTFGAVAAFCMFEYLYLINKTKTVV</sequence>
<keyword evidence="1" id="KW-1133">Transmembrane helix</keyword>
<evidence type="ECO:0000256" key="1">
    <source>
        <dbReference type="SAM" id="Phobius"/>
    </source>
</evidence>
<evidence type="ECO:0008006" key="4">
    <source>
        <dbReference type="Google" id="ProtNLM"/>
    </source>
</evidence>
<keyword evidence="1" id="KW-0812">Transmembrane</keyword>
<accession>A0ABW8YTQ1</accession>
<feature type="transmembrane region" description="Helical" evidence="1">
    <location>
        <begin position="108"/>
        <end position="129"/>
    </location>
</feature>
<feature type="transmembrane region" description="Helical" evidence="1">
    <location>
        <begin position="81"/>
        <end position="103"/>
    </location>
</feature>
<dbReference type="RefSeq" id="WP_408083604.1">
    <property type="nucleotide sequence ID" value="NZ_JBELPZ010000002.1"/>
</dbReference>
<comment type="caution">
    <text evidence="2">The sequence shown here is derived from an EMBL/GenBank/DDBJ whole genome shotgun (WGS) entry which is preliminary data.</text>
</comment>
<dbReference type="Proteomes" id="UP001629156">
    <property type="component" value="Unassembled WGS sequence"/>
</dbReference>
<feature type="transmembrane region" description="Helical" evidence="1">
    <location>
        <begin position="27"/>
        <end position="44"/>
    </location>
</feature>
<feature type="transmembrane region" description="Helical" evidence="1">
    <location>
        <begin position="141"/>
        <end position="159"/>
    </location>
</feature>
<keyword evidence="3" id="KW-1185">Reference proteome</keyword>
<dbReference type="EMBL" id="JBELPZ010000002">
    <property type="protein sequence ID" value="MFL9843357.1"/>
    <property type="molecule type" value="Genomic_DNA"/>
</dbReference>
<evidence type="ECO:0000313" key="3">
    <source>
        <dbReference type="Proteomes" id="UP001629156"/>
    </source>
</evidence>
<proteinExistence type="predicted"/>
<feature type="transmembrane region" description="Helical" evidence="1">
    <location>
        <begin position="166"/>
        <end position="185"/>
    </location>
</feature>
<keyword evidence="1" id="KW-0472">Membrane</keyword>
<feature type="transmembrane region" description="Helical" evidence="1">
    <location>
        <begin position="197"/>
        <end position="216"/>
    </location>
</feature>
<gene>
    <name evidence="2" type="ORF">ABS766_02885</name>
</gene>
<reference evidence="2 3" key="1">
    <citation type="submission" date="2024-06" db="EMBL/GenBank/DDBJ databases">
        <authorList>
            <person name="Kaempfer P."/>
            <person name="Viver T."/>
        </authorList>
    </citation>
    <scope>NUCLEOTIDE SEQUENCE [LARGE SCALE GENOMIC DNA]</scope>
    <source>
        <strain evidence="2 3">ST-119</strain>
    </source>
</reference>